<feature type="transmembrane region" description="Helical" evidence="1">
    <location>
        <begin position="212"/>
        <end position="230"/>
    </location>
</feature>
<evidence type="ECO:0000313" key="2">
    <source>
        <dbReference type="EMBL" id="GAJ02582.1"/>
    </source>
</evidence>
<proteinExistence type="predicted"/>
<gene>
    <name evidence="2" type="ORF">S12H4_28412</name>
</gene>
<feature type="transmembrane region" description="Helical" evidence="1">
    <location>
        <begin position="134"/>
        <end position="160"/>
    </location>
</feature>
<feature type="transmembrane region" description="Helical" evidence="1">
    <location>
        <begin position="91"/>
        <end position="113"/>
    </location>
</feature>
<name>X1UG83_9ZZZZ</name>
<dbReference type="EMBL" id="BARW01016296">
    <property type="protein sequence ID" value="GAJ02582.1"/>
    <property type="molecule type" value="Genomic_DNA"/>
</dbReference>
<keyword evidence="1" id="KW-1133">Transmembrane helix</keyword>
<organism evidence="2">
    <name type="scientific">marine sediment metagenome</name>
    <dbReference type="NCBI Taxonomy" id="412755"/>
    <lineage>
        <taxon>unclassified sequences</taxon>
        <taxon>metagenomes</taxon>
        <taxon>ecological metagenomes</taxon>
    </lineage>
</organism>
<sequence>MRMQAMAAIIKKDIKGISDNIQIWLPLIILPLVFVIIIPTVLIILAKTQNMSAVNGIDLILKTLDKLPAHMEVHTFSDINQKVLFLVLNSMFIPFFLLIPAMISSTTAAYSFAGEKEKKTLESLLYAPISEKDLFVAKILGPFIASTVVTIFCFICYGIVVDVLTYDIFGKLIFPRLNWLIVVFWLSPILSIFAIFFNVYISARVKGFQEAYQLGALIVLPIVVLLYSQLAGLLLLNNIILFLFGLVLLIVSTILIVKTGKSFTRNK</sequence>
<keyword evidence="1" id="KW-0812">Transmembrane</keyword>
<feature type="non-terminal residue" evidence="2">
    <location>
        <position position="267"/>
    </location>
</feature>
<evidence type="ECO:0008006" key="3">
    <source>
        <dbReference type="Google" id="ProtNLM"/>
    </source>
</evidence>
<dbReference type="Pfam" id="PF12679">
    <property type="entry name" value="ABC2_membrane_2"/>
    <property type="match status" value="1"/>
</dbReference>
<dbReference type="AlphaFoldDB" id="X1UG83"/>
<evidence type="ECO:0000256" key="1">
    <source>
        <dbReference type="SAM" id="Phobius"/>
    </source>
</evidence>
<protein>
    <recommendedName>
        <fullName evidence="3">ABC-2 type transporter domain-containing protein</fullName>
    </recommendedName>
</protein>
<accession>X1UG83</accession>
<feature type="transmembrane region" description="Helical" evidence="1">
    <location>
        <begin position="180"/>
        <end position="200"/>
    </location>
</feature>
<feature type="transmembrane region" description="Helical" evidence="1">
    <location>
        <begin position="21"/>
        <end position="46"/>
    </location>
</feature>
<keyword evidence="1" id="KW-0472">Membrane</keyword>
<comment type="caution">
    <text evidence="2">The sequence shown here is derived from an EMBL/GenBank/DDBJ whole genome shotgun (WGS) entry which is preliminary data.</text>
</comment>
<reference evidence="2" key="1">
    <citation type="journal article" date="2014" name="Front. Microbiol.">
        <title>High frequency of phylogenetically diverse reductive dehalogenase-homologous genes in deep subseafloor sedimentary metagenomes.</title>
        <authorList>
            <person name="Kawai M."/>
            <person name="Futagami T."/>
            <person name="Toyoda A."/>
            <person name="Takaki Y."/>
            <person name="Nishi S."/>
            <person name="Hori S."/>
            <person name="Arai W."/>
            <person name="Tsubouchi T."/>
            <person name="Morono Y."/>
            <person name="Uchiyama I."/>
            <person name="Ito T."/>
            <person name="Fujiyama A."/>
            <person name="Inagaki F."/>
            <person name="Takami H."/>
        </authorList>
    </citation>
    <scope>NUCLEOTIDE SEQUENCE</scope>
    <source>
        <strain evidence="2">Expedition CK06-06</strain>
    </source>
</reference>
<feature type="transmembrane region" description="Helical" evidence="1">
    <location>
        <begin position="236"/>
        <end position="257"/>
    </location>
</feature>